<accession>A0A381ZVF7</accession>
<name>A0A381ZVF7_9ZZZZ</name>
<protein>
    <submittedName>
        <fullName evidence="1">Uncharacterized protein</fullName>
    </submittedName>
</protein>
<evidence type="ECO:0000313" key="1">
    <source>
        <dbReference type="EMBL" id="SVA93084.1"/>
    </source>
</evidence>
<organism evidence="1">
    <name type="scientific">marine metagenome</name>
    <dbReference type="NCBI Taxonomy" id="408172"/>
    <lineage>
        <taxon>unclassified sequences</taxon>
        <taxon>metagenomes</taxon>
        <taxon>ecological metagenomes</taxon>
    </lineage>
</organism>
<gene>
    <name evidence="1" type="ORF">METZ01_LOCUS145938</name>
</gene>
<sequence length="106" mass="12002">MFLVRRVCKVERKDAWQVAKLLRDICTAYENDNGRNSATIYITGAGTPAPDITVCAEWLQDTIESNRIPNVPDSVKRANGEMFPLLQAYDIEFHEVATDDKIAERT</sequence>
<dbReference type="EMBL" id="UINC01022772">
    <property type="protein sequence ID" value="SVA93084.1"/>
    <property type="molecule type" value="Genomic_DNA"/>
</dbReference>
<reference evidence="1" key="1">
    <citation type="submission" date="2018-05" db="EMBL/GenBank/DDBJ databases">
        <authorList>
            <person name="Lanie J.A."/>
            <person name="Ng W.-L."/>
            <person name="Kazmierczak K.M."/>
            <person name="Andrzejewski T.M."/>
            <person name="Davidsen T.M."/>
            <person name="Wayne K.J."/>
            <person name="Tettelin H."/>
            <person name="Glass J.I."/>
            <person name="Rusch D."/>
            <person name="Podicherti R."/>
            <person name="Tsui H.-C.T."/>
            <person name="Winkler M.E."/>
        </authorList>
    </citation>
    <scope>NUCLEOTIDE SEQUENCE</scope>
</reference>
<dbReference type="AlphaFoldDB" id="A0A381ZVF7"/>
<proteinExistence type="predicted"/>